<feature type="region of interest" description="Disordered" evidence="3">
    <location>
        <begin position="1"/>
        <end position="26"/>
    </location>
</feature>
<dbReference type="Gene3D" id="2.60.40.10">
    <property type="entry name" value="Immunoglobulins"/>
    <property type="match status" value="1"/>
</dbReference>
<dbReference type="Gene3D" id="2.60.120.260">
    <property type="entry name" value="Galactose-binding domain-like"/>
    <property type="match status" value="1"/>
</dbReference>
<dbReference type="SUPFAM" id="SSF49303">
    <property type="entry name" value="beta-Galactosidase/glucuronidase domain"/>
    <property type="match status" value="1"/>
</dbReference>
<dbReference type="Gene3D" id="3.20.20.80">
    <property type="entry name" value="Glycosidases"/>
    <property type="match status" value="1"/>
</dbReference>
<dbReference type="PANTHER" id="PTHR42732:SF1">
    <property type="entry name" value="BETA-MANNOSIDASE"/>
    <property type="match status" value="1"/>
</dbReference>
<reference evidence="5 6" key="1">
    <citation type="journal article" date="2019" name="Int. J. Syst. Evol. Microbiol.">
        <title>The Global Catalogue of Microorganisms (GCM) 10K type strain sequencing project: providing services to taxonomists for standard genome sequencing and annotation.</title>
        <authorList>
            <consortium name="The Broad Institute Genomics Platform"/>
            <consortium name="The Broad Institute Genome Sequencing Center for Infectious Disease"/>
            <person name="Wu L."/>
            <person name="Ma J."/>
        </authorList>
    </citation>
    <scope>NUCLEOTIDE SEQUENCE [LARGE SCALE GENOMIC DNA]</scope>
    <source>
        <strain evidence="5 6">XZYJT29</strain>
    </source>
</reference>
<evidence type="ECO:0000256" key="2">
    <source>
        <dbReference type="ARBA" id="ARBA00023295"/>
    </source>
</evidence>
<dbReference type="EMBL" id="JBHTAS010000001">
    <property type="protein sequence ID" value="MFC7138445.1"/>
    <property type="molecule type" value="Genomic_DNA"/>
</dbReference>
<keyword evidence="2" id="KW-0326">Glycosidase</keyword>
<dbReference type="Pfam" id="PF00703">
    <property type="entry name" value="Glyco_hydro_2"/>
    <property type="match status" value="1"/>
</dbReference>
<dbReference type="RefSeq" id="WP_274324072.1">
    <property type="nucleotide sequence ID" value="NZ_CP118158.1"/>
</dbReference>
<dbReference type="SUPFAM" id="SSF49785">
    <property type="entry name" value="Galactose-binding domain-like"/>
    <property type="match status" value="1"/>
</dbReference>
<dbReference type="InterPro" id="IPR008979">
    <property type="entry name" value="Galactose-bd-like_sf"/>
</dbReference>
<comment type="caution">
    <text evidence="5">The sequence shown here is derived from an EMBL/GenBank/DDBJ whole genome shotgun (WGS) entry which is preliminary data.</text>
</comment>
<protein>
    <submittedName>
        <fullName evidence="5">Hydrolase</fullName>
    </submittedName>
</protein>
<dbReference type="SUPFAM" id="SSF51445">
    <property type="entry name" value="(Trans)glycosidases"/>
    <property type="match status" value="1"/>
</dbReference>
<dbReference type="GeneID" id="78818682"/>
<name>A0ABD5XZA4_9EURY</name>
<keyword evidence="1 5" id="KW-0378">Hydrolase</keyword>
<dbReference type="InterPro" id="IPR013783">
    <property type="entry name" value="Ig-like_fold"/>
</dbReference>
<keyword evidence="6" id="KW-1185">Reference proteome</keyword>
<evidence type="ECO:0000256" key="3">
    <source>
        <dbReference type="SAM" id="MobiDB-lite"/>
    </source>
</evidence>
<feature type="domain" description="Glycoside hydrolase family 2 immunoglobulin-like beta-sandwich" evidence="4">
    <location>
        <begin position="144"/>
        <end position="236"/>
    </location>
</feature>
<proteinExistence type="predicted"/>
<dbReference type="InterPro" id="IPR017853">
    <property type="entry name" value="GH"/>
</dbReference>
<sequence length="620" mass="65904">MPTEWSGAAVDPGGGKPEPRDWQDVDVPGRPAAFAGEDRVAYRTVFDDPRDTDDALALLELRGLYANAEVWLNDELVAESDAVFDPVRVPFEPDEENELVVECWAPEDRFGGIHDTDRIPASESVPGIWWGVDVTGQPDPFVVDVELSSRRTGDGATIDAAVEVYSSEPLDDRLTLTTKPAGDRRGRGMMDRASVSAAAGERAVAEHAIEVRDPSLWWPRGMGAQHRYEVRAKLDGAVRTETTGIATVEQTDEGGLRVNGEDVPVRGVALQDASVEDAERAVEVNANLVRAHAHALSEEVYEACDEAGLLVWQDLPLTGPGVFDIARGQELAGRLARTYAHHPSLAAVGIHDEPTETFVSRVGSGMLDRLRFRWRVWRSDYDRGAAEEVADAVPDELAVFPVVGEPGTDPDAAALYPGWDYGGVADLDWVTERYDLGGVVGEFGAGSLPDGVDPTDEGFDAAGFDAGKHDAAVGSDDAEASQAYQAELVRGVAERLRTDDAPVVVANALRDAGDAGMGVYARDGTPKDAADSLTTAFEPVQAFLVGASPGECDVVVANDAPESVSGRVSWTAGDESGEVDVTVGAGERVVAETVSVPKSASSVDLTLAVGDASVDNTYRL</sequence>
<evidence type="ECO:0000259" key="4">
    <source>
        <dbReference type="Pfam" id="PF00703"/>
    </source>
</evidence>
<evidence type="ECO:0000313" key="6">
    <source>
        <dbReference type="Proteomes" id="UP001596432"/>
    </source>
</evidence>
<evidence type="ECO:0000313" key="5">
    <source>
        <dbReference type="EMBL" id="MFC7138445.1"/>
    </source>
</evidence>
<dbReference type="InterPro" id="IPR006102">
    <property type="entry name" value="Ig-like_GH2"/>
</dbReference>
<organism evidence="5 6">
    <name type="scientific">Halosimplex aquaticum</name>
    <dbReference type="NCBI Taxonomy" id="3026162"/>
    <lineage>
        <taxon>Archaea</taxon>
        <taxon>Methanobacteriati</taxon>
        <taxon>Methanobacteriota</taxon>
        <taxon>Stenosarchaea group</taxon>
        <taxon>Halobacteria</taxon>
        <taxon>Halobacteriales</taxon>
        <taxon>Haloarculaceae</taxon>
        <taxon>Halosimplex</taxon>
    </lineage>
</organism>
<dbReference type="AlphaFoldDB" id="A0ABD5XZA4"/>
<dbReference type="InterPro" id="IPR036156">
    <property type="entry name" value="Beta-gal/glucu_dom_sf"/>
</dbReference>
<evidence type="ECO:0000256" key="1">
    <source>
        <dbReference type="ARBA" id="ARBA00022801"/>
    </source>
</evidence>
<dbReference type="InterPro" id="IPR051913">
    <property type="entry name" value="GH2_Domain-Containing"/>
</dbReference>
<dbReference type="GO" id="GO:0016798">
    <property type="term" value="F:hydrolase activity, acting on glycosyl bonds"/>
    <property type="evidence" value="ECO:0007669"/>
    <property type="project" value="UniProtKB-KW"/>
</dbReference>
<accession>A0ABD5XZA4</accession>
<gene>
    <name evidence="5" type="ORF">ACFQMA_01160</name>
</gene>
<dbReference type="PANTHER" id="PTHR42732">
    <property type="entry name" value="BETA-GALACTOSIDASE"/>
    <property type="match status" value="1"/>
</dbReference>
<dbReference type="Proteomes" id="UP001596432">
    <property type="component" value="Unassembled WGS sequence"/>
</dbReference>